<dbReference type="EMBL" id="FLUP01000001">
    <property type="protein sequence ID" value="SBW08185.1"/>
    <property type="molecule type" value="Genomic_DNA"/>
</dbReference>
<feature type="signal peptide" evidence="1">
    <location>
        <begin position="1"/>
        <end position="23"/>
    </location>
</feature>
<reference evidence="2" key="1">
    <citation type="submission" date="2016-04" db="EMBL/GenBank/DDBJ databases">
        <authorList>
            <person name="Evans L.H."/>
            <person name="Alamgir A."/>
            <person name="Owens N."/>
            <person name="Weber N.D."/>
            <person name="Virtaneva K."/>
            <person name="Barbian K."/>
            <person name="Babar A."/>
            <person name="Rosenke K."/>
        </authorList>
    </citation>
    <scope>NUCLEOTIDE SEQUENCE</scope>
    <source>
        <strain evidence="2">92-2</strain>
    </source>
</reference>
<sequence>MKKIATLLLAAGLVFGVATGASAIDFKAKGQWIMSFDYGQNGGFTGGNGKTGFNGASKQYKNEDEFEARQRVRLQLDAVASEALSGTVFFEIGDQTWGRSDQGSSLGADGNNVVEVKNAYIDWMVPQTDLKFRMGIQGMALPSFTTGSNVFNDDVAGITASYQFNETVGVTALWARPYNDNYTNSFDHSSNRNNYMDNMDVFALLVPMTFDGVKVTPWAMYSAIGPNTFRKEGYNNYFGNSIPTSGKYPVAGMMPVGGALHKDGTTSTKAMGSYGNAVWAGLTGEVTAFDPFRIAWDFNYGSVSYDDSRANRAGWLGSLLFEYKLDWAIPGLYGWYASGDDGNPANGSERMPSISVNNNNNGFSDFAFNGGPMIAREAILGYDMSGTWGIGARLKDMSFIENLKHTFRLNLIGGTNSTTMTRYLTGHNSAYSKITNQGPNAQAAGMNPLYMTTNDTALEFGLTNDYKMYDNFTVSLDAAYIATWLDQSKGVWGTSKMNGRSDQERDPWNVNVRFVYSF</sequence>
<keyword evidence="1" id="KW-0732">Signal</keyword>
<dbReference type="NCBIfam" id="NF033939">
    <property type="entry name" value="DESULF_POR1"/>
    <property type="match status" value="1"/>
</dbReference>
<dbReference type="InterPro" id="IPR059232">
    <property type="entry name" value="Porin_put"/>
</dbReference>
<proteinExistence type="predicted"/>
<dbReference type="RefSeq" id="WP_227118830.1">
    <property type="nucleotide sequence ID" value="NZ_LT598928.1"/>
</dbReference>
<dbReference type="AlphaFoldDB" id="A0A212K9I1"/>
<evidence type="ECO:0000256" key="1">
    <source>
        <dbReference type="SAM" id="SignalP"/>
    </source>
</evidence>
<protein>
    <submittedName>
        <fullName evidence="2">Uncharacterized protein</fullName>
    </submittedName>
</protein>
<organism evidence="2">
    <name type="scientific">uncultured Desulfovibrio sp</name>
    <dbReference type="NCBI Taxonomy" id="167968"/>
    <lineage>
        <taxon>Bacteria</taxon>
        <taxon>Pseudomonadati</taxon>
        <taxon>Thermodesulfobacteriota</taxon>
        <taxon>Desulfovibrionia</taxon>
        <taxon>Desulfovibrionales</taxon>
        <taxon>Desulfovibrionaceae</taxon>
        <taxon>Desulfovibrio</taxon>
        <taxon>environmental samples</taxon>
    </lineage>
</organism>
<accession>A0A212K9I1</accession>
<gene>
    <name evidence="2" type="ORF">KM92DES2_12447</name>
</gene>
<name>A0A212K9I1_9BACT</name>
<feature type="chain" id="PRO_5012645816" evidence="1">
    <location>
        <begin position="24"/>
        <end position="518"/>
    </location>
</feature>
<evidence type="ECO:0000313" key="2">
    <source>
        <dbReference type="EMBL" id="SBW08185.1"/>
    </source>
</evidence>